<feature type="non-terminal residue" evidence="1">
    <location>
        <position position="375"/>
    </location>
</feature>
<organism evidence="1 2">
    <name type="scientific">Ranitomeya imitator</name>
    <name type="common">mimic poison frog</name>
    <dbReference type="NCBI Taxonomy" id="111125"/>
    <lineage>
        <taxon>Eukaryota</taxon>
        <taxon>Metazoa</taxon>
        <taxon>Chordata</taxon>
        <taxon>Craniata</taxon>
        <taxon>Vertebrata</taxon>
        <taxon>Euteleostomi</taxon>
        <taxon>Amphibia</taxon>
        <taxon>Batrachia</taxon>
        <taxon>Anura</taxon>
        <taxon>Neobatrachia</taxon>
        <taxon>Hyloidea</taxon>
        <taxon>Dendrobatidae</taxon>
        <taxon>Dendrobatinae</taxon>
        <taxon>Ranitomeya</taxon>
    </lineage>
</organism>
<name>A0ABN9KQB0_9NEOB</name>
<dbReference type="SUPFAM" id="SSF81901">
    <property type="entry name" value="HCP-like"/>
    <property type="match status" value="2"/>
</dbReference>
<evidence type="ECO:0000313" key="2">
    <source>
        <dbReference type="Proteomes" id="UP001176940"/>
    </source>
</evidence>
<dbReference type="PANTHER" id="PTHR44444">
    <property type="entry name" value="PROTEIN SEL-1 HOMOLOG 3"/>
    <property type="match status" value="1"/>
</dbReference>
<dbReference type="EMBL" id="CAUEEQ010001359">
    <property type="protein sequence ID" value="CAJ0919562.1"/>
    <property type="molecule type" value="Genomic_DNA"/>
</dbReference>
<accession>A0ABN9KQB0</accession>
<gene>
    <name evidence="1" type="ORF">RIMI_LOCUS1067707</name>
</gene>
<reference evidence="1" key="1">
    <citation type="submission" date="2023-07" db="EMBL/GenBank/DDBJ databases">
        <authorList>
            <person name="Stuckert A."/>
        </authorList>
    </citation>
    <scope>NUCLEOTIDE SEQUENCE</scope>
</reference>
<dbReference type="InterPro" id="IPR006597">
    <property type="entry name" value="Sel1-like"/>
</dbReference>
<dbReference type="InterPro" id="IPR011990">
    <property type="entry name" value="TPR-like_helical_dom_sf"/>
</dbReference>
<dbReference type="Gene3D" id="1.25.40.10">
    <property type="entry name" value="Tetratricopeptide repeat domain"/>
    <property type="match status" value="3"/>
</dbReference>
<dbReference type="Pfam" id="PF08238">
    <property type="entry name" value="Sel1"/>
    <property type="match status" value="6"/>
</dbReference>
<proteinExistence type="predicted"/>
<evidence type="ECO:0000313" key="1">
    <source>
        <dbReference type="EMBL" id="CAJ0919562.1"/>
    </source>
</evidence>
<dbReference type="SMART" id="SM00671">
    <property type="entry name" value="SEL1"/>
    <property type="match status" value="6"/>
</dbReference>
<dbReference type="PANTHER" id="PTHR44444:SF1">
    <property type="entry name" value="PROTEIN SEL-1 HOMOLOG 3"/>
    <property type="match status" value="1"/>
</dbReference>
<dbReference type="InterPro" id="IPR042756">
    <property type="entry name" value="Sel-1L3"/>
</dbReference>
<comment type="caution">
    <text evidence="1">The sequence shown here is derived from an EMBL/GenBank/DDBJ whole genome shotgun (WGS) entry which is preliminary data.</text>
</comment>
<keyword evidence="2" id="KW-1185">Reference proteome</keyword>
<sequence>MSRLWCGLTAEPCIKAGEPASDSIVRPMPQLTINKLFILDFSSDLGIQFGKNIFEETLKNLSYSFHHLKDAVPNLLDASCSRYHKATYLLSVMYEIGLGVPADPAEALLYSLVGAQGNDRLGLLKLGYKHLQGIDNHTLDLDVAFSYYINVAKKTPKDRLSRNAEQAFVETIRLMDKDVLKEQTRENDDLFLWLKQNAERGDVYSQHRMAQMLYWGQQGVTKNPRAAIAWYERGAKENEEPMLMYDYAVLLFKGDGVPKNEKLALKLMKKAAAKGLVEALNGLGWYYHNFQKDYVTAVKYWKEAYDKGNTDAAFNLGVMHLHGTYPGDDGDNETLAYEFIVKASDGGHVEASINVAQYLITGILQGVQRDPQAAI</sequence>
<dbReference type="Proteomes" id="UP001176940">
    <property type="component" value="Unassembled WGS sequence"/>
</dbReference>
<protein>
    <submittedName>
        <fullName evidence="1">Uncharacterized protein</fullName>
    </submittedName>
</protein>